<dbReference type="OrthoDB" id="3524665at2"/>
<sequence>MSDEWDALAERVAGHARNYLDGLTRLARGEGGDATLPLLLMEVSQVSLAGAQLGASRDVILSGNWEPHLSEDPDLDEIRTALAERLGPVDDYAEVFDPYKDTSVTPYRLSDDLAAVAADLIHGLRHYQAGRPLEALWWWQYSYFNTWGNHAGAALRALQALVAHTRLDVVEERTTA</sequence>
<dbReference type="InterPro" id="IPR038312">
    <property type="entry name" value="DUF5063_sf"/>
</dbReference>
<organism evidence="1 2">
    <name type="scientific">Sinosporangium album</name>
    <dbReference type="NCBI Taxonomy" id="504805"/>
    <lineage>
        <taxon>Bacteria</taxon>
        <taxon>Bacillati</taxon>
        <taxon>Actinomycetota</taxon>
        <taxon>Actinomycetes</taxon>
        <taxon>Streptosporangiales</taxon>
        <taxon>Streptosporangiaceae</taxon>
        <taxon>Sinosporangium</taxon>
    </lineage>
</organism>
<evidence type="ECO:0000313" key="1">
    <source>
        <dbReference type="EMBL" id="SDH81584.1"/>
    </source>
</evidence>
<evidence type="ECO:0008006" key="3">
    <source>
        <dbReference type="Google" id="ProtNLM"/>
    </source>
</evidence>
<dbReference type="Pfam" id="PF16702">
    <property type="entry name" value="DUF5063"/>
    <property type="match status" value="1"/>
</dbReference>
<name>A0A1G8FHF6_9ACTN</name>
<evidence type="ECO:0000313" key="2">
    <source>
        <dbReference type="Proteomes" id="UP000198923"/>
    </source>
</evidence>
<proteinExistence type="predicted"/>
<dbReference type="STRING" id="504805.SAMN05421505_12377"/>
<accession>A0A1G8FHF6</accession>
<dbReference type="Proteomes" id="UP000198923">
    <property type="component" value="Unassembled WGS sequence"/>
</dbReference>
<gene>
    <name evidence="1" type="ORF">SAMN05421505_12377</name>
</gene>
<dbReference type="AlphaFoldDB" id="A0A1G8FHF6"/>
<protein>
    <recommendedName>
        <fullName evidence="3">DUF5063 domain-containing protein</fullName>
    </recommendedName>
</protein>
<keyword evidence="2" id="KW-1185">Reference proteome</keyword>
<dbReference type="RefSeq" id="WP_093172849.1">
    <property type="nucleotide sequence ID" value="NZ_FNCN01000023.1"/>
</dbReference>
<reference evidence="1 2" key="1">
    <citation type="submission" date="2016-10" db="EMBL/GenBank/DDBJ databases">
        <authorList>
            <person name="de Groot N.N."/>
        </authorList>
    </citation>
    <scope>NUCLEOTIDE SEQUENCE [LARGE SCALE GENOMIC DNA]</scope>
    <source>
        <strain evidence="1 2">CPCC 201354</strain>
    </source>
</reference>
<dbReference type="Gene3D" id="1.20.120.1550">
    <property type="entry name" value="Protein of unknown function DUF5063"/>
    <property type="match status" value="1"/>
</dbReference>
<dbReference type="EMBL" id="FNCN01000023">
    <property type="protein sequence ID" value="SDH81584.1"/>
    <property type="molecule type" value="Genomic_DNA"/>
</dbReference>
<dbReference type="InterPro" id="IPR032025">
    <property type="entry name" value="DUF5063"/>
</dbReference>